<name>B0DUX1_LACBS</name>
<reference evidence="2 3" key="1">
    <citation type="journal article" date="2008" name="Nature">
        <title>The genome of Laccaria bicolor provides insights into mycorrhizal symbiosis.</title>
        <authorList>
            <person name="Martin F."/>
            <person name="Aerts A."/>
            <person name="Ahren D."/>
            <person name="Brun A."/>
            <person name="Danchin E.G.J."/>
            <person name="Duchaussoy F."/>
            <person name="Gibon J."/>
            <person name="Kohler A."/>
            <person name="Lindquist E."/>
            <person name="Pereda V."/>
            <person name="Salamov A."/>
            <person name="Shapiro H.J."/>
            <person name="Wuyts J."/>
            <person name="Blaudez D."/>
            <person name="Buee M."/>
            <person name="Brokstein P."/>
            <person name="Canbaeck B."/>
            <person name="Cohen D."/>
            <person name="Courty P.E."/>
            <person name="Coutinho P.M."/>
            <person name="Delaruelle C."/>
            <person name="Detter J.C."/>
            <person name="Deveau A."/>
            <person name="DiFazio S."/>
            <person name="Duplessis S."/>
            <person name="Fraissinet-Tachet L."/>
            <person name="Lucic E."/>
            <person name="Frey-Klett P."/>
            <person name="Fourrey C."/>
            <person name="Feussner I."/>
            <person name="Gay G."/>
            <person name="Grimwood J."/>
            <person name="Hoegger P.J."/>
            <person name="Jain P."/>
            <person name="Kilaru S."/>
            <person name="Labbe J."/>
            <person name="Lin Y.C."/>
            <person name="Legue V."/>
            <person name="Le Tacon F."/>
            <person name="Marmeisse R."/>
            <person name="Melayah D."/>
            <person name="Montanini B."/>
            <person name="Muratet M."/>
            <person name="Nehls U."/>
            <person name="Niculita-Hirzel H."/>
            <person name="Oudot-Le Secq M.P."/>
            <person name="Peter M."/>
            <person name="Quesneville H."/>
            <person name="Rajashekar B."/>
            <person name="Reich M."/>
            <person name="Rouhier N."/>
            <person name="Schmutz J."/>
            <person name="Yin T."/>
            <person name="Chalot M."/>
            <person name="Henrissat B."/>
            <person name="Kuees U."/>
            <person name="Lucas S."/>
            <person name="Van de Peer Y."/>
            <person name="Podila G.K."/>
            <person name="Polle A."/>
            <person name="Pukkila P.J."/>
            <person name="Richardson P.M."/>
            <person name="Rouze P."/>
            <person name="Sanders I.R."/>
            <person name="Stajich J.E."/>
            <person name="Tunlid A."/>
            <person name="Tuskan G."/>
            <person name="Grigoriev I.V."/>
        </authorList>
    </citation>
    <scope>NUCLEOTIDE SEQUENCE [LARGE SCALE GENOMIC DNA]</scope>
    <source>
        <strain evidence="3">S238N-H82 / ATCC MYA-4686</strain>
    </source>
</reference>
<dbReference type="EMBL" id="DS547137">
    <property type="protein sequence ID" value="EDR01619.1"/>
    <property type="molecule type" value="Genomic_DNA"/>
</dbReference>
<accession>B0DUX1</accession>
<evidence type="ECO:0000313" key="3">
    <source>
        <dbReference type="Proteomes" id="UP000001194"/>
    </source>
</evidence>
<feature type="region of interest" description="Disordered" evidence="1">
    <location>
        <begin position="20"/>
        <end position="40"/>
    </location>
</feature>
<keyword evidence="3" id="KW-1185">Reference proteome</keyword>
<organism evidence="3">
    <name type="scientific">Laccaria bicolor (strain S238N-H82 / ATCC MYA-4686)</name>
    <name type="common">Bicoloured deceiver</name>
    <name type="synonym">Laccaria laccata var. bicolor</name>
    <dbReference type="NCBI Taxonomy" id="486041"/>
    <lineage>
        <taxon>Eukaryota</taxon>
        <taxon>Fungi</taxon>
        <taxon>Dikarya</taxon>
        <taxon>Basidiomycota</taxon>
        <taxon>Agaricomycotina</taxon>
        <taxon>Agaricomycetes</taxon>
        <taxon>Agaricomycetidae</taxon>
        <taxon>Agaricales</taxon>
        <taxon>Agaricineae</taxon>
        <taxon>Hydnangiaceae</taxon>
        <taxon>Laccaria</taxon>
    </lineage>
</organism>
<evidence type="ECO:0000256" key="1">
    <source>
        <dbReference type="SAM" id="MobiDB-lite"/>
    </source>
</evidence>
<protein>
    <submittedName>
        <fullName evidence="2">Predicted protein</fullName>
    </submittedName>
</protein>
<dbReference type="AlphaFoldDB" id="B0DUX1"/>
<evidence type="ECO:0000313" key="2">
    <source>
        <dbReference type="EMBL" id="EDR01619.1"/>
    </source>
</evidence>
<dbReference type="InParanoid" id="B0DUX1"/>
<dbReference type="GeneID" id="6083330"/>
<dbReference type="OrthoDB" id="1470350at2759"/>
<gene>
    <name evidence="2" type="ORF">LACBIDRAFT_310696</name>
</gene>
<proteinExistence type="predicted"/>
<dbReference type="RefSeq" id="XP_001887695.1">
    <property type="nucleotide sequence ID" value="XM_001887660.1"/>
</dbReference>
<dbReference type="HOGENOM" id="CLU_3106807_0_0_1"/>
<dbReference type="Proteomes" id="UP000001194">
    <property type="component" value="Unassembled WGS sequence"/>
</dbReference>
<sequence length="51" mass="5666">MKIINAFIEPIVREAIEKRQNSLATGDGDAKPEDEEGETLLDHLVSLTSDR</sequence>
<dbReference type="KEGG" id="lbc:LACBIDRAFT_310696"/>